<comment type="similarity">
    <text evidence="5">Belongs to the anthranilate phosphoribosyltransferase family.</text>
</comment>
<keyword evidence="3 5" id="KW-0822">Tryptophan biosynthesis</keyword>
<evidence type="ECO:0000313" key="9">
    <source>
        <dbReference type="Proteomes" id="UP000730482"/>
    </source>
</evidence>
<feature type="binding site" evidence="5">
    <location>
        <position position="231"/>
    </location>
    <ligand>
        <name>Mg(2+)</name>
        <dbReference type="ChEBI" id="CHEBI:18420"/>
        <label>2</label>
    </ligand>
</feature>
<dbReference type="NCBIfam" id="TIGR01245">
    <property type="entry name" value="trpD"/>
    <property type="match status" value="1"/>
</dbReference>
<keyword evidence="5" id="KW-0460">Magnesium</keyword>
<dbReference type="Gene3D" id="1.20.970.10">
    <property type="entry name" value="Transferase, Pyrimidine Nucleoside Phosphorylase, Chain C"/>
    <property type="match status" value="1"/>
</dbReference>
<dbReference type="HAMAP" id="MF_00211">
    <property type="entry name" value="TrpD"/>
    <property type="match status" value="1"/>
</dbReference>
<dbReference type="EMBL" id="JAAFYZ010000081">
    <property type="protein sequence ID" value="MBS2549759.1"/>
    <property type="molecule type" value="Genomic_DNA"/>
</dbReference>
<feature type="domain" description="Glycosyl transferase family 3" evidence="6">
    <location>
        <begin position="81"/>
        <end position="334"/>
    </location>
</feature>
<comment type="subunit">
    <text evidence="5">Homodimer.</text>
</comment>
<evidence type="ECO:0000313" key="8">
    <source>
        <dbReference type="EMBL" id="MBS2549759.1"/>
    </source>
</evidence>
<dbReference type="Pfam" id="PF02885">
    <property type="entry name" value="Glycos_trans_3N"/>
    <property type="match status" value="1"/>
</dbReference>
<dbReference type="InterPro" id="IPR005940">
    <property type="entry name" value="Anthranilate_Pribosyl_Tfrase"/>
</dbReference>
<feature type="binding site" evidence="5">
    <location>
        <position position="87"/>
    </location>
    <ligand>
        <name>anthranilate</name>
        <dbReference type="ChEBI" id="CHEBI:16567"/>
        <label>1</label>
    </ligand>
</feature>
<feature type="binding site" evidence="5">
    <location>
        <position position="118"/>
    </location>
    <ligand>
        <name>anthranilate</name>
        <dbReference type="ChEBI" id="CHEBI:16567"/>
        <label>1</label>
    </ligand>
</feature>
<dbReference type="SUPFAM" id="SSF47648">
    <property type="entry name" value="Nucleoside phosphorylase/phosphoribosyltransferase N-terminal domain"/>
    <property type="match status" value="1"/>
</dbReference>
<comment type="catalytic activity">
    <reaction evidence="5">
        <text>N-(5-phospho-beta-D-ribosyl)anthranilate + diphosphate = 5-phospho-alpha-D-ribose 1-diphosphate + anthranilate</text>
        <dbReference type="Rhea" id="RHEA:11768"/>
        <dbReference type="ChEBI" id="CHEBI:16567"/>
        <dbReference type="ChEBI" id="CHEBI:18277"/>
        <dbReference type="ChEBI" id="CHEBI:33019"/>
        <dbReference type="ChEBI" id="CHEBI:58017"/>
        <dbReference type="EC" id="2.4.2.18"/>
    </reaction>
</comment>
<keyword evidence="1 5" id="KW-0328">Glycosyltransferase</keyword>
<feature type="binding site" evidence="5">
    <location>
        <position position="232"/>
    </location>
    <ligand>
        <name>Mg(2+)</name>
        <dbReference type="ChEBI" id="CHEBI:18420"/>
        <label>1</label>
    </ligand>
</feature>
<feature type="binding site" evidence="5">
    <location>
        <position position="127"/>
    </location>
    <ligand>
        <name>5-phospho-alpha-D-ribose 1-diphosphate</name>
        <dbReference type="ChEBI" id="CHEBI:58017"/>
    </ligand>
</feature>
<dbReference type="PANTHER" id="PTHR43285">
    <property type="entry name" value="ANTHRANILATE PHOSPHORIBOSYLTRANSFERASE"/>
    <property type="match status" value="1"/>
</dbReference>
<comment type="cofactor">
    <cofactor evidence="5">
        <name>Mg(2+)</name>
        <dbReference type="ChEBI" id="CHEBI:18420"/>
    </cofactor>
    <text evidence="5">Binds 2 magnesium ions per monomer.</text>
</comment>
<dbReference type="InterPro" id="IPR035902">
    <property type="entry name" value="Nuc_phospho_transferase"/>
</dbReference>
<dbReference type="InterPro" id="IPR017459">
    <property type="entry name" value="Glycosyl_Trfase_fam3_N_dom"/>
</dbReference>
<evidence type="ECO:0000256" key="1">
    <source>
        <dbReference type="ARBA" id="ARBA00022676"/>
    </source>
</evidence>
<dbReference type="InterPro" id="IPR000312">
    <property type="entry name" value="Glycosyl_Trfase_fam3"/>
</dbReference>
<feature type="binding site" evidence="5">
    <location>
        <position position="99"/>
    </location>
    <ligand>
        <name>Mg(2+)</name>
        <dbReference type="ChEBI" id="CHEBI:18420"/>
        <label>1</label>
    </ligand>
</feature>
<dbReference type="RefSeq" id="WP_212011360.1">
    <property type="nucleotide sequence ID" value="NZ_JAAFYZ010000081.1"/>
</dbReference>
<reference evidence="8 9" key="1">
    <citation type="submission" date="2020-02" db="EMBL/GenBank/DDBJ databases">
        <title>Acidophilic actinobacteria isolated from forest soil.</title>
        <authorList>
            <person name="Golinska P."/>
        </authorList>
    </citation>
    <scope>NUCLEOTIDE SEQUENCE [LARGE SCALE GENOMIC DNA]</scope>
    <source>
        <strain evidence="8 9">NL8</strain>
    </source>
</reference>
<comment type="caution">
    <text evidence="8">The sequence shown here is derived from an EMBL/GenBank/DDBJ whole genome shotgun (WGS) entry which is preliminary data.</text>
</comment>
<evidence type="ECO:0000256" key="4">
    <source>
        <dbReference type="ARBA" id="ARBA00023141"/>
    </source>
</evidence>
<dbReference type="Pfam" id="PF00591">
    <property type="entry name" value="Glycos_transf_3"/>
    <property type="match status" value="1"/>
</dbReference>
<keyword evidence="4 5" id="KW-0057">Aromatic amino acid biosynthesis</keyword>
<feature type="binding site" evidence="5">
    <location>
        <position position="232"/>
    </location>
    <ligand>
        <name>Mg(2+)</name>
        <dbReference type="ChEBI" id="CHEBI:18420"/>
        <label>2</label>
    </ligand>
</feature>
<comment type="function">
    <text evidence="5">Catalyzes the transfer of the phosphoribosyl group of 5-phosphorylribose-1-pyrophosphate (PRPP) to anthranilate to yield N-(5'-phosphoribosyl)-anthranilate (PRA).</text>
</comment>
<feature type="binding site" evidence="5">
    <location>
        <position position="173"/>
    </location>
    <ligand>
        <name>anthranilate</name>
        <dbReference type="ChEBI" id="CHEBI:16567"/>
        <label>2</label>
    </ligand>
</feature>
<dbReference type="PANTHER" id="PTHR43285:SF2">
    <property type="entry name" value="ANTHRANILATE PHOSPHORIBOSYLTRANSFERASE"/>
    <property type="match status" value="1"/>
</dbReference>
<feature type="binding site" evidence="5">
    <location>
        <position position="95"/>
    </location>
    <ligand>
        <name>5-phospho-alpha-D-ribose 1-diphosphate</name>
        <dbReference type="ChEBI" id="CHEBI:58017"/>
    </ligand>
</feature>
<feature type="binding site" evidence="5">
    <location>
        <begin position="90"/>
        <end position="91"/>
    </location>
    <ligand>
        <name>5-phospho-alpha-D-ribose 1-diphosphate</name>
        <dbReference type="ChEBI" id="CHEBI:58017"/>
    </ligand>
</feature>
<dbReference type="GO" id="GO:0004048">
    <property type="term" value="F:anthranilate phosphoribosyltransferase activity"/>
    <property type="evidence" value="ECO:0007669"/>
    <property type="project" value="UniProtKB-EC"/>
</dbReference>
<evidence type="ECO:0000259" key="7">
    <source>
        <dbReference type="Pfam" id="PF02885"/>
    </source>
</evidence>
<evidence type="ECO:0000256" key="5">
    <source>
        <dbReference type="HAMAP-Rule" id="MF_00211"/>
    </source>
</evidence>
<dbReference type="InterPro" id="IPR036320">
    <property type="entry name" value="Glycosyl_Trfase_fam3_N_dom_sf"/>
</dbReference>
<dbReference type="EC" id="2.4.2.18" evidence="5"/>
<protein>
    <recommendedName>
        <fullName evidence="5">Anthranilate phosphoribosyltransferase</fullName>
        <ecNumber evidence="5">2.4.2.18</ecNumber>
    </recommendedName>
</protein>
<organism evidence="8 9">
    <name type="scientific">Catenulispora pinistramenti</name>
    <dbReference type="NCBI Taxonomy" id="2705254"/>
    <lineage>
        <taxon>Bacteria</taxon>
        <taxon>Bacillati</taxon>
        <taxon>Actinomycetota</taxon>
        <taxon>Actinomycetes</taxon>
        <taxon>Catenulisporales</taxon>
        <taxon>Catenulisporaceae</taxon>
        <taxon>Catenulispora</taxon>
    </lineage>
</organism>
<keyword evidence="9" id="KW-1185">Reference proteome</keyword>
<keyword evidence="2 5" id="KW-0808">Transferase</keyword>
<proteinExistence type="inferred from homology"/>
<evidence type="ECO:0000256" key="2">
    <source>
        <dbReference type="ARBA" id="ARBA00022679"/>
    </source>
</evidence>
<dbReference type="Gene3D" id="3.40.1030.10">
    <property type="entry name" value="Nucleoside phosphorylase/phosphoribosyltransferase catalytic domain"/>
    <property type="match status" value="1"/>
</dbReference>
<accession>A0ABS5KUP8</accession>
<evidence type="ECO:0000256" key="3">
    <source>
        <dbReference type="ARBA" id="ARBA00022822"/>
    </source>
</evidence>
<name>A0ABS5KUP8_9ACTN</name>
<feature type="binding site" evidence="5">
    <location>
        <position position="87"/>
    </location>
    <ligand>
        <name>5-phospho-alpha-D-ribose 1-diphosphate</name>
        <dbReference type="ChEBI" id="CHEBI:58017"/>
    </ligand>
</feature>
<sequence>MTEQPVQRTWPELLSAVLRRDDLSVDDAAWAMDRVMTGEATPAQVAGLAVALRAKGETVDEIEGFVRSMYSHALLIDVPGATVDIVGTGGDRAHTVNISTMSAVVAAGAGATVVKHGNRAASSSSGAADVLERLGVRLDLAPEAVAQVAKEAGITFCFAPVFHASLRHAGVPRKELAIPTFFNFLGPLTNPARPRASAVGVFDERMAPIVAGVFARRGVEALVFRGDDGLDEISVATTTTVWTASDGEVRRETFDPRDVGIAYSPISALRGADPEFNAAVARRLLAGEQGAVRDAVLLSSAAALAALEPTREPVTTRLAAGLEKAAEAIDSGAAERVLGKWVEVSERLIRER</sequence>
<comment type="caution">
    <text evidence="5">Lacks conserved residue(s) required for the propagation of feature annotation.</text>
</comment>
<dbReference type="SUPFAM" id="SSF52418">
    <property type="entry name" value="Nucleoside phosphorylase/phosphoribosyltransferase catalytic domain"/>
    <property type="match status" value="1"/>
</dbReference>
<gene>
    <name evidence="5 8" type="primary">trpD</name>
    <name evidence="8" type="ORF">KGQ19_23110</name>
</gene>
<evidence type="ECO:0000259" key="6">
    <source>
        <dbReference type="Pfam" id="PF00591"/>
    </source>
</evidence>
<feature type="binding site" evidence="5">
    <location>
        <begin position="115"/>
        <end position="123"/>
    </location>
    <ligand>
        <name>5-phospho-alpha-D-ribose 1-diphosphate</name>
        <dbReference type="ChEBI" id="CHEBI:58017"/>
    </ligand>
</feature>
<feature type="domain" description="Glycosyl transferase family 3 N-terminal" evidence="7">
    <location>
        <begin position="12"/>
        <end position="73"/>
    </location>
</feature>
<dbReference type="Proteomes" id="UP000730482">
    <property type="component" value="Unassembled WGS sequence"/>
</dbReference>
<comment type="pathway">
    <text evidence="5">Amino-acid biosynthesis; L-tryptophan biosynthesis; L-tryptophan from chorismate: step 2/5.</text>
</comment>
<keyword evidence="5" id="KW-0479">Metal-binding</keyword>
<keyword evidence="5" id="KW-0028">Amino-acid biosynthesis</keyword>
<feature type="binding site" evidence="5">
    <location>
        <begin position="97"/>
        <end position="100"/>
    </location>
    <ligand>
        <name>5-phospho-alpha-D-ribose 1-diphosphate</name>
        <dbReference type="ChEBI" id="CHEBI:58017"/>
    </ligand>
</feature>